<dbReference type="PANTHER" id="PTHR14939:SF5">
    <property type="entry name" value="F-BOX ONLY PROTEIN 22"/>
    <property type="match status" value="1"/>
</dbReference>
<dbReference type="GO" id="GO:0032436">
    <property type="term" value="P:positive regulation of proteasomal ubiquitin-dependent protein catabolic process"/>
    <property type="evidence" value="ECO:0007669"/>
    <property type="project" value="TreeGrafter"/>
</dbReference>
<dbReference type="EMBL" id="GEBQ01032069">
    <property type="protein sequence ID" value="JAT07908.1"/>
    <property type="molecule type" value="Transcribed_RNA"/>
</dbReference>
<dbReference type="SUPFAM" id="SSF81383">
    <property type="entry name" value="F-box domain"/>
    <property type="match status" value="1"/>
</dbReference>
<name>A0A1B6K8Y0_9HEMI</name>
<dbReference type="Pfam" id="PF00646">
    <property type="entry name" value="F-box"/>
    <property type="match status" value="1"/>
</dbReference>
<dbReference type="CDD" id="cd09917">
    <property type="entry name" value="F-box_SF"/>
    <property type="match status" value="1"/>
</dbReference>
<dbReference type="Gene3D" id="1.20.1280.50">
    <property type="match status" value="1"/>
</dbReference>
<dbReference type="InterPro" id="IPR001810">
    <property type="entry name" value="F-box_dom"/>
</dbReference>
<dbReference type="AlphaFoldDB" id="A0A1B6K8Y0"/>
<dbReference type="GO" id="GO:0000209">
    <property type="term" value="P:protein polyubiquitination"/>
    <property type="evidence" value="ECO:0007669"/>
    <property type="project" value="TreeGrafter"/>
</dbReference>
<feature type="domain" description="F-box" evidence="1">
    <location>
        <begin position="21"/>
        <end position="50"/>
    </location>
</feature>
<accession>A0A1B6K8Y0</accession>
<dbReference type="InterPro" id="IPR036047">
    <property type="entry name" value="F-box-like_dom_sf"/>
</dbReference>
<organism evidence="2">
    <name type="scientific">Graphocephala atropunctata</name>
    <dbReference type="NCBI Taxonomy" id="36148"/>
    <lineage>
        <taxon>Eukaryota</taxon>
        <taxon>Metazoa</taxon>
        <taxon>Ecdysozoa</taxon>
        <taxon>Arthropoda</taxon>
        <taxon>Hexapoda</taxon>
        <taxon>Insecta</taxon>
        <taxon>Pterygota</taxon>
        <taxon>Neoptera</taxon>
        <taxon>Paraneoptera</taxon>
        <taxon>Hemiptera</taxon>
        <taxon>Auchenorrhyncha</taxon>
        <taxon>Membracoidea</taxon>
        <taxon>Cicadellidae</taxon>
        <taxon>Cicadellinae</taxon>
        <taxon>Cicadellini</taxon>
        <taxon>Graphocephala</taxon>
    </lineage>
</organism>
<protein>
    <recommendedName>
        <fullName evidence="1">F-box domain-containing protein</fullName>
    </recommendedName>
</protein>
<evidence type="ECO:0000313" key="2">
    <source>
        <dbReference type="EMBL" id="JAT07908.1"/>
    </source>
</evidence>
<proteinExistence type="predicted"/>
<sequence length="379" mass="42316">MGDEKPVELYLGEYITNEYGLLKQVLSFLNPNDLWNAKQVCRKWKAAVELLIDKNPRVLNCPTNGEILPSVVPKPILPAVIIHQDLDRYSKKKENYCEKCKKFFYLCPCAISTSASVYISLSAERYRVIEPPNSFYKFWQTYSALVLPSSQEINVSTFCIKKTASILKEPLKDETVTRCLGGEDPIKCLLIIARRGSPKWISPLLNQIVARQGKTFAVGGGEILNCQCKAGNSLVPVSAKRTKPWFPLGYLFIAFRGEGVTAHSKILDDFSEDKINASMKELADRVGPVPEGGSRIAFLAQCVARTSNQLETLESSAFDKAFPSVPQFGFHAYGEYGMTSSSTGEPKRRDTSKKMKITFDHSNTTSITILTFNKIKVVK</sequence>
<evidence type="ECO:0000259" key="1">
    <source>
        <dbReference type="Pfam" id="PF00646"/>
    </source>
</evidence>
<gene>
    <name evidence="2" type="ORF">g.13665</name>
</gene>
<dbReference type="PANTHER" id="PTHR14939">
    <property type="entry name" value="F-BOX ONLY PROTEIN 22"/>
    <property type="match status" value="1"/>
</dbReference>
<reference evidence="2" key="1">
    <citation type="submission" date="2015-11" db="EMBL/GenBank/DDBJ databases">
        <title>De novo transcriptome assembly of four potential Pierce s Disease insect vectors from Arizona vineyards.</title>
        <authorList>
            <person name="Tassone E.E."/>
        </authorList>
    </citation>
    <scope>NUCLEOTIDE SEQUENCE</scope>
</reference>